<keyword evidence="6" id="KW-0170">Cobalt</keyword>
<keyword evidence="4" id="KW-0378">Hydrolase</keyword>
<keyword evidence="9" id="KW-1185">Reference proteome</keyword>
<dbReference type="GO" id="GO:0005975">
    <property type="term" value="P:carbohydrate metabolic process"/>
    <property type="evidence" value="ECO:0007669"/>
    <property type="project" value="InterPro"/>
</dbReference>
<keyword evidence="2" id="KW-0479">Metal-binding</keyword>
<dbReference type="GO" id="GO:0016810">
    <property type="term" value="F:hydrolase activity, acting on carbon-nitrogen (but not peptide) bonds"/>
    <property type="evidence" value="ECO:0007669"/>
    <property type="project" value="InterPro"/>
</dbReference>
<dbReference type="Proteomes" id="UP000240883">
    <property type="component" value="Unassembled WGS sequence"/>
</dbReference>
<evidence type="ECO:0000256" key="2">
    <source>
        <dbReference type="ARBA" id="ARBA00022723"/>
    </source>
</evidence>
<gene>
    <name evidence="8" type="ORF">BS50DRAFT_578307</name>
</gene>
<organism evidence="8 9">
    <name type="scientific">Corynespora cassiicola Philippines</name>
    <dbReference type="NCBI Taxonomy" id="1448308"/>
    <lineage>
        <taxon>Eukaryota</taxon>
        <taxon>Fungi</taxon>
        <taxon>Dikarya</taxon>
        <taxon>Ascomycota</taxon>
        <taxon>Pezizomycotina</taxon>
        <taxon>Dothideomycetes</taxon>
        <taxon>Pleosporomycetidae</taxon>
        <taxon>Pleosporales</taxon>
        <taxon>Corynesporascaceae</taxon>
        <taxon>Corynespora</taxon>
    </lineage>
</organism>
<comment type="cofactor">
    <cofactor evidence="1">
        <name>Co(2+)</name>
        <dbReference type="ChEBI" id="CHEBI:48828"/>
    </cofactor>
</comment>
<proteinExistence type="predicted"/>
<keyword evidence="5" id="KW-0119">Carbohydrate metabolism</keyword>
<evidence type="ECO:0000256" key="4">
    <source>
        <dbReference type="ARBA" id="ARBA00022801"/>
    </source>
</evidence>
<evidence type="ECO:0000256" key="6">
    <source>
        <dbReference type="ARBA" id="ARBA00023285"/>
    </source>
</evidence>
<protein>
    <submittedName>
        <fullName evidence="8">Carbohydrate esterase family 4 protein</fullName>
    </submittedName>
</protein>
<evidence type="ECO:0000256" key="1">
    <source>
        <dbReference type="ARBA" id="ARBA00001941"/>
    </source>
</evidence>
<evidence type="ECO:0000256" key="5">
    <source>
        <dbReference type="ARBA" id="ARBA00023277"/>
    </source>
</evidence>
<name>A0A2T2N9V6_CORCC</name>
<keyword evidence="3" id="KW-0732">Signal</keyword>
<dbReference type="Pfam" id="PF01522">
    <property type="entry name" value="Polysacc_deac_1"/>
    <property type="match status" value="1"/>
</dbReference>
<dbReference type="CDD" id="cd10951">
    <property type="entry name" value="CE4_ClCDA_like"/>
    <property type="match status" value="1"/>
</dbReference>
<evidence type="ECO:0000313" key="9">
    <source>
        <dbReference type="Proteomes" id="UP000240883"/>
    </source>
</evidence>
<dbReference type="CDD" id="cd00035">
    <property type="entry name" value="ChtBD1"/>
    <property type="match status" value="1"/>
</dbReference>
<evidence type="ECO:0000259" key="7">
    <source>
        <dbReference type="PROSITE" id="PS51677"/>
    </source>
</evidence>
<evidence type="ECO:0000256" key="3">
    <source>
        <dbReference type="ARBA" id="ARBA00022729"/>
    </source>
</evidence>
<dbReference type="GO" id="GO:0046872">
    <property type="term" value="F:metal ion binding"/>
    <property type="evidence" value="ECO:0007669"/>
    <property type="project" value="UniProtKB-KW"/>
</dbReference>
<accession>A0A2T2N9V6</accession>
<dbReference type="AlphaFoldDB" id="A0A2T2N9V6"/>
<dbReference type="STRING" id="1448308.A0A2T2N9V6"/>
<dbReference type="PANTHER" id="PTHR46471:SF4">
    <property type="entry name" value="CHITIN DEACETYLASE"/>
    <property type="match status" value="1"/>
</dbReference>
<dbReference type="InterPro" id="IPR002509">
    <property type="entry name" value="NODB_dom"/>
</dbReference>
<sequence length="327" mass="36483">MANSLQTFHPFYFNPAAGVCPVYQPPLNVGGRSTGRCGPQGDGASCDNCCSSSGYCTSDPKFCAAPMCLFEYGLACDANKWPPGKSTSHVPRPVLGKVPYGKFFRHCSVNGTVALTFDDGPGAWTADLLDILKKNNVKATFFIVAHNLAKGMINDPATGYPAIIRRIYEEGHQIAAHTWSHMDMNELTPQQRREETIKTEIALNDILGFFPTYWRPPYNSCGLECQNDMGALGYHVTSYDIDPLDWKENITYSKENFLSQITSRDPAAWSWLPLAHDLHHPTVYELAQYMIDRSLEQGFDLVRLGECLDDPEENWYRDPVTGGPARL</sequence>
<evidence type="ECO:0000313" key="8">
    <source>
        <dbReference type="EMBL" id="PSN61828.1"/>
    </source>
</evidence>
<dbReference type="PANTHER" id="PTHR46471">
    <property type="entry name" value="CHITIN DEACETYLASE"/>
    <property type="match status" value="1"/>
</dbReference>
<dbReference type="OrthoDB" id="407355at2759"/>
<dbReference type="InterPro" id="IPR011330">
    <property type="entry name" value="Glyco_hydro/deAcase_b/a-brl"/>
</dbReference>
<reference evidence="8 9" key="1">
    <citation type="journal article" date="2018" name="Front. Microbiol.">
        <title>Genome-Wide Analysis of Corynespora cassiicola Leaf Fall Disease Putative Effectors.</title>
        <authorList>
            <person name="Lopez D."/>
            <person name="Ribeiro S."/>
            <person name="Label P."/>
            <person name="Fumanal B."/>
            <person name="Venisse J.S."/>
            <person name="Kohler A."/>
            <person name="de Oliveira R.R."/>
            <person name="Labutti K."/>
            <person name="Lipzen A."/>
            <person name="Lail K."/>
            <person name="Bauer D."/>
            <person name="Ohm R.A."/>
            <person name="Barry K.W."/>
            <person name="Spatafora J."/>
            <person name="Grigoriev I.V."/>
            <person name="Martin F.M."/>
            <person name="Pujade-Renaud V."/>
        </authorList>
    </citation>
    <scope>NUCLEOTIDE SEQUENCE [LARGE SCALE GENOMIC DNA]</scope>
    <source>
        <strain evidence="8 9">Philippines</strain>
    </source>
</reference>
<feature type="domain" description="NodB homology" evidence="7">
    <location>
        <begin position="111"/>
        <end position="302"/>
    </location>
</feature>
<dbReference type="PROSITE" id="PS51677">
    <property type="entry name" value="NODB"/>
    <property type="match status" value="1"/>
</dbReference>
<dbReference type="Gene3D" id="3.20.20.370">
    <property type="entry name" value="Glycoside hydrolase/deacetylase"/>
    <property type="match status" value="1"/>
</dbReference>
<dbReference type="SUPFAM" id="SSF88713">
    <property type="entry name" value="Glycoside hydrolase/deacetylase"/>
    <property type="match status" value="1"/>
</dbReference>
<dbReference type="EMBL" id="KZ678143">
    <property type="protein sequence ID" value="PSN61828.1"/>
    <property type="molecule type" value="Genomic_DNA"/>
</dbReference>